<evidence type="ECO:0000259" key="1">
    <source>
        <dbReference type="Pfam" id="PF04326"/>
    </source>
</evidence>
<sequence>MIDLLNKLLSLTTENEVVEFKEARRQYDKNKLRKYFSALSNEANLSGKSQAWLVFGVKNDKTVIGTIINDHQINDYKAEIANHSSPKLSFVNVHRVNYQGRDVLMFEIPAAPEGNPVSWKGFWYGRDGESLGALNLNELENIRNQNKSYDWSAQIIEQATLDDLDLAAIQKAREMFAIKNPKLKEQIPTWSDRTFLNKAKLTIKGQLTHAAILLLAKPESEHFISPATAKISWILKDKDNLEKDYQHFSCPLLLEVENLKSKIRNLKYRYIKDGSLFPDEVDQYDPYIIREALNNCIAHQDYSLGGKINIVENEAGELIFSNMGSFIPVSVEQVIKADAPESRYRNSFLANAMVNLNMIDTIGSGIKRMFVIQKNKYFPLPDYDLSNNQVKVKITAKVLDIKYARKIAQLPELSLAEIILLDKVAKQKLLTDEEIKSLKAKKLIEGRKPNFHISSEVAKASGDKARYIKQRGIDDTFYEQLILQYLNKFQVASSADLKKLLLDKLPEILAPKQKENKIRNMLQKMKRNSLIKLNENREWQLV</sequence>
<protein>
    <submittedName>
        <fullName evidence="2">Putative transcriptional regulator with HTH domain</fullName>
    </submittedName>
</protein>
<feature type="domain" description="Schlafen AlbA-2" evidence="1">
    <location>
        <begin position="14"/>
        <end position="130"/>
    </location>
</feature>
<dbReference type="InterPro" id="IPR007421">
    <property type="entry name" value="Schlafen_AlbA_2_dom"/>
</dbReference>
<accession>J1I5D5</accession>
<dbReference type="PANTHER" id="PTHR30595:SF6">
    <property type="entry name" value="SCHLAFEN ALBA-2 DOMAIN-CONTAINING PROTEIN"/>
    <property type="match status" value="1"/>
</dbReference>
<reference evidence="3" key="1">
    <citation type="journal article" date="2012" name="Stand. Genomic Sci.">
        <title>Permanent draft genome sequence of the gliding predator Saprospira grandis strain Sa g1 (= HR1).</title>
        <authorList>
            <person name="Mavromatis K."/>
            <person name="Chertkov O."/>
            <person name="Lapidus A."/>
            <person name="Nolan M."/>
            <person name="Lucas S."/>
            <person name="Tice H."/>
            <person name="Del Rio T.G."/>
            <person name="Cheng J.F."/>
            <person name="Han C."/>
            <person name="Tapia R."/>
            <person name="Bruce D."/>
            <person name="Goodwin L.A."/>
            <person name="Pitluck S."/>
            <person name="Huntemann M."/>
            <person name="Liolios K."/>
            <person name="Pagani I."/>
            <person name="Ivanova N."/>
            <person name="Mikhailova N."/>
            <person name="Pati A."/>
            <person name="Chen A."/>
            <person name="Palaniappan K."/>
            <person name="Land M."/>
            <person name="Brambilla E.M."/>
            <person name="Rohde M."/>
            <person name="Spring S."/>
            <person name="Goker M."/>
            <person name="Detter J.C."/>
            <person name="Bristow J."/>
            <person name="Eisen J.A."/>
            <person name="Markowitz V."/>
            <person name="Hugenholtz P."/>
            <person name="Kyrpides N.C."/>
            <person name="Klenk H.P."/>
            <person name="Woyke T."/>
        </authorList>
    </citation>
    <scope>NUCLEOTIDE SEQUENCE [LARGE SCALE GENOMIC DNA]</scope>
    <source>
        <strain evidence="3">DSM 2844</strain>
    </source>
</reference>
<dbReference type="Pfam" id="PF04326">
    <property type="entry name" value="SLFN_AlbA_2"/>
    <property type="match status" value="1"/>
</dbReference>
<dbReference type="HOGENOM" id="CLU_034637_0_0_10"/>
<name>J1I5D5_9BACT</name>
<dbReference type="Pfam" id="PF13749">
    <property type="entry name" value="HATPase_c_4"/>
    <property type="match status" value="1"/>
</dbReference>
<dbReference type="AlphaFoldDB" id="J1I5D5"/>
<dbReference type="PANTHER" id="PTHR30595">
    <property type="entry name" value="GLPR-RELATED TRANSCRIPTIONAL REPRESSOR"/>
    <property type="match status" value="1"/>
</dbReference>
<dbReference type="Gene3D" id="3.30.950.30">
    <property type="entry name" value="Schlafen, AAA domain"/>
    <property type="match status" value="1"/>
</dbReference>
<proteinExistence type="predicted"/>
<dbReference type="InterPro" id="IPR038461">
    <property type="entry name" value="Schlafen_AlbA_2_dom_sf"/>
</dbReference>
<dbReference type="OrthoDB" id="9768354at2"/>
<dbReference type="RefSeq" id="WP_002659663.1">
    <property type="nucleotide sequence ID" value="NZ_JH719942.1"/>
</dbReference>
<evidence type="ECO:0000313" key="3">
    <source>
        <dbReference type="Proteomes" id="UP000005113"/>
    </source>
</evidence>
<dbReference type="Gene3D" id="6.10.10.130">
    <property type="match status" value="1"/>
</dbReference>
<evidence type="ECO:0000313" key="2">
    <source>
        <dbReference type="EMBL" id="EJF53985.1"/>
    </source>
</evidence>
<organism evidence="2 3">
    <name type="scientific">Saprospira grandis DSM 2844</name>
    <dbReference type="NCBI Taxonomy" id="694433"/>
    <lineage>
        <taxon>Bacteria</taxon>
        <taxon>Pseudomonadati</taxon>
        <taxon>Bacteroidota</taxon>
        <taxon>Saprospiria</taxon>
        <taxon>Saprospirales</taxon>
        <taxon>Saprospiraceae</taxon>
        <taxon>Saprospira</taxon>
    </lineage>
</organism>
<dbReference type="Proteomes" id="UP000005113">
    <property type="component" value="Unassembled WGS sequence"/>
</dbReference>
<gene>
    <name evidence="2" type="ORF">SapgrDRAFT_2317</name>
</gene>
<dbReference type="InterPro" id="IPR038475">
    <property type="entry name" value="RecG_C_sf"/>
</dbReference>
<dbReference type="EMBL" id="JH719942">
    <property type="protein sequence ID" value="EJF53985.1"/>
    <property type="molecule type" value="Genomic_DNA"/>
</dbReference>
<dbReference type="Gene3D" id="3.30.565.60">
    <property type="match status" value="1"/>
</dbReference>